<name>A0A7G5BSX8_9BACL</name>
<proteinExistence type="predicted"/>
<protein>
    <recommendedName>
        <fullName evidence="1">DUF6933 domain-containing protein</fullName>
    </recommendedName>
</protein>
<organism evidence="2 3">
    <name type="scientific">Cohnella cholangitidis</name>
    <dbReference type="NCBI Taxonomy" id="2598458"/>
    <lineage>
        <taxon>Bacteria</taxon>
        <taxon>Bacillati</taxon>
        <taxon>Bacillota</taxon>
        <taxon>Bacilli</taxon>
        <taxon>Bacillales</taxon>
        <taxon>Paenibacillaceae</taxon>
        <taxon>Cohnella</taxon>
    </lineage>
</organism>
<dbReference type="EMBL" id="CP041969">
    <property type="protein sequence ID" value="QMV40062.1"/>
    <property type="molecule type" value="Genomic_DNA"/>
</dbReference>
<reference evidence="2 3" key="1">
    <citation type="submission" date="2019-07" db="EMBL/GenBank/DDBJ databases">
        <authorList>
            <person name="Kim J.K."/>
            <person name="Cheong H.-M."/>
            <person name="Choi Y."/>
            <person name="Hwang K.J."/>
            <person name="Lee S."/>
            <person name="Choi C."/>
        </authorList>
    </citation>
    <scope>NUCLEOTIDE SEQUENCE [LARGE SCALE GENOMIC DNA]</scope>
    <source>
        <strain evidence="2 3">KS 22</strain>
    </source>
</reference>
<dbReference type="KEGG" id="cchl:FPL14_01750"/>
<feature type="domain" description="DUF6933" evidence="1">
    <location>
        <begin position="4"/>
        <end position="156"/>
    </location>
</feature>
<sequence length="168" mass="19379">MASIACTKKLIDLAGFPMSPLSEFGYRPLHSWHANIFKIGRKNCLIIMNDLTRYQLVLYGIKKEHFKDFGATLRSNFEIILKADKFDEREIAVVISEMEKLTYTKTHNKSILGSVNDQILMTEHWIQKYLPTDDLNIVDLNIELNDSVILKLEEGYSRLAMKNALKVN</sequence>
<dbReference type="Pfam" id="PF22016">
    <property type="entry name" value="DUF6933"/>
    <property type="match status" value="1"/>
</dbReference>
<accession>A0A7G5BSX8</accession>
<dbReference type="RefSeq" id="WP_182301397.1">
    <property type="nucleotide sequence ID" value="NZ_CP041969.1"/>
</dbReference>
<evidence type="ECO:0000313" key="2">
    <source>
        <dbReference type="EMBL" id="QMV40062.1"/>
    </source>
</evidence>
<evidence type="ECO:0000313" key="3">
    <source>
        <dbReference type="Proteomes" id="UP000515679"/>
    </source>
</evidence>
<gene>
    <name evidence="2" type="ORF">FPL14_01750</name>
</gene>
<keyword evidence="3" id="KW-1185">Reference proteome</keyword>
<evidence type="ECO:0000259" key="1">
    <source>
        <dbReference type="Pfam" id="PF22016"/>
    </source>
</evidence>
<dbReference type="InterPro" id="IPR053864">
    <property type="entry name" value="DUF6933"/>
</dbReference>
<dbReference type="Proteomes" id="UP000515679">
    <property type="component" value="Chromosome"/>
</dbReference>
<dbReference type="AlphaFoldDB" id="A0A7G5BSX8"/>